<keyword evidence="12 13" id="KW-0472">Membrane</keyword>
<evidence type="ECO:0000256" key="12">
    <source>
        <dbReference type="ARBA" id="ARBA00023136"/>
    </source>
</evidence>
<evidence type="ECO:0000259" key="15">
    <source>
        <dbReference type="Pfam" id="PF20560"/>
    </source>
</evidence>
<dbReference type="RefSeq" id="WP_254472272.1">
    <property type="nucleotide sequence ID" value="NZ_CP113432.1"/>
</dbReference>
<sequence length="283" mass="30221">MSKIIGIIVILGSVLGGYMLSGGKIAAIIQPFEVLIIAGAALGAFLQANPGSTFMTVLKKAPKMFSNRFTHTFYLEVLGMLYEVLNKSRREGMMAIEADVEDPSASPIFSKYPAVLKDERMTAYICDYLRIMSSGNMAPHELEGLFDMELGSLKEDFEHPAHAVTRVADALPGFGIVAAVLGIVITMALLGQGSQAEIGHHVAAALVGTFLGILAAYGFVGPLANALEHDAKEELNLYEAIKACLVASASGMPPSLAVEFGRKVLLPAHRPSFTELEQAVRGR</sequence>
<gene>
    <name evidence="16" type="primary">motA</name>
    <name evidence="16" type="ORF">OU419_25670</name>
</gene>
<keyword evidence="4" id="KW-1003">Cell membrane</keyword>
<evidence type="ECO:0000256" key="4">
    <source>
        <dbReference type="ARBA" id="ARBA00022475"/>
    </source>
</evidence>
<comment type="similarity">
    <text evidence="2">Belongs to the MotA family.</text>
</comment>
<evidence type="ECO:0000256" key="5">
    <source>
        <dbReference type="ARBA" id="ARBA00022500"/>
    </source>
</evidence>
<feature type="domain" description="MotA/TolQ/ExbB proton channel" evidence="14">
    <location>
        <begin position="135"/>
        <end position="239"/>
    </location>
</feature>
<proteinExistence type="inferred from homology"/>
<keyword evidence="16" id="KW-0969">Cilium</keyword>
<evidence type="ECO:0000256" key="7">
    <source>
        <dbReference type="ARBA" id="ARBA00022692"/>
    </source>
</evidence>
<dbReference type="NCBIfam" id="TIGR03818">
    <property type="entry name" value="MotA1"/>
    <property type="match status" value="1"/>
</dbReference>
<evidence type="ECO:0000313" key="17">
    <source>
        <dbReference type="Proteomes" id="UP001163624"/>
    </source>
</evidence>
<feature type="transmembrane region" description="Helical" evidence="13">
    <location>
        <begin position="36"/>
        <end position="58"/>
    </location>
</feature>
<dbReference type="InterPro" id="IPR047055">
    <property type="entry name" value="MotA-like"/>
</dbReference>
<keyword evidence="11" id="KW-0406">Ion transport</keyword>
<keyword evidence="6" id="KW-0997">Cell inner membrane</keyword>
<keyword evidence="3" id="KW-0813">Transport</keyword>
<feature type="transmembrane region" description="Helical" evidence="13">
    <location>
        <begin position="202"/>
        <end position="220"/>
    </location>
</feature>
<keyword evidence="16" id="KW-0966">Cell projection</keyword>
<evidence type="ECO:0000256" key="1">
    <source>
        <dbReference type="ARBA" id="ARBA00004429"/>
    </source>
</evidence>
<evidence type="ECO:0000256" key="8">
    <source>
        <dbReference type="ARBA" id="ARBA00022779"/>
    </source>
</evidence>
<dbReference type="InterPro" id="IPR022522">
    <property type="entry name" value="Flagellar_motor_stator_MotA"/>
</dbReference>
<reference evidence="16" key="1">
    <citation type="submission" date="2022-11" db="EMBL/GenBank/DDBJ databases">
        <title>Pseudomonas triclosanedens sp. nov., a triclosan degrader isolated from activated sludge.</title>
        <authorList>
            <person name="Yin Y."/>
            <person name="Lu Z."/>
        </authorList>
    </citation>
    <scope>NUCLEOTIDE SEQUENCE</scope>
    <source>
        <strain evidence="16">ZM23</strain>
    </source>
</reference>
<organism evidence="16 17">
    <name type="scientific">Pseudomonas triclosanedens</name>
    <dbReference type="NCBI Taxonomy" id="2961893"/>
    <lineage>
        <taxon>Bacteria</taxon>
        <taxon>Pseudomonadati</taxon>
        <taxon>Pseudomonadota</taxon>
        <taxon>Gammaproteobacteria</taxon>
        <taxon>Pseudomonadales</taxon>
        <taxon>Pseudomonadaceae</taxon>
        <taxon>Pseudomonas</taxon>
    </lineage>
</organism>
<dbReference type="PANTHER" id="PTHR30433">
    <property type="entry name" value="CHEMOTAXIS PROTEIN MOTA"/>
    <property type="match status" value="1"/>
</dbReference>
<comment type="subcellular location">
    <subcellularLocation>
        <location evidence="1">Cell inner membrane</location>
        <topology evidence="1">Multi-pass membrane protein</topology>
    </subcellularLocation>
</comment>
<dbReference type="InterPro" id="IPR002898">
    <property type="entry name" value="MotA_ExbB_proton_chnl"/>
</dbReference>
<dbReference type="Pfam" id="PF01618">
    <property type="entry name" value="MotA_ExbB"/>
    <property type="match status" value="1"/>
</dbReference>
<dbReference type="Proteomes" id="UP001163624">
    <property type="component" value="Chromosome"/>
</dbReference>
<dbReference type="InterPro" id="IPR000540">
    <property type="entry name" value="Flag_MotA_CS"/>
</dbReference>
<dbReference type="PROSITE" id="PS01307">
    <property type="entry name" value="MOTA"/>
    <property type="match status" value="1"/>
</dbReference>
<keyword evidence="17" id="KW-1185">Reference proteome</keyword>
<keyword evidence="10 13" id="KW-1133">Transmembrane helix</keyword>
<keyword evidence="16" id="KW-0282">Flagellum</keyword>
<feature type="transmembrane region" description="Helical" evidence="13">
    <location>
        <begin position="170"/>
        <end position="190"/>
    </location>
</feature>
<feature type="domain" description="Motility protein A N-terminal" evidence="15">
    <location>
        <begin position="4"/>
        <end position="92"/>
    </location>
</feature>
<evidence type="ECO:0000256" key="9">
    <source>
        <dbReference type="ARBA" id="ARBA00022781"/>
    </source>
</evidence>
<evidence type="ECO:0000256" key="2">
    <source>
        <dbReference type="ARBA" id="ARBA00008038"/>
    </source>
</evidence>
<evidence type="ECO:0000259" key="14">
    <source>
        <dbReference type="Pfam" id="PF01618"/>
    </source>
</evidence>
<evidence type="ECO:0000256" key="3">
    <source>
        <dbReference type="ARBA" id="ARBA00022448"/>
    </source>
</evidence>
<dbReference type="InterPro" id="IPR046786">
    <property type="entry name" value="MotA_N"/>
</dbReference>
<evidence type="ECO:0000256" key="10">
    <source>
        <dbReference type="ARBA" id="ARBA00022989"/>
    </source>
</evidence>
<dbReference type="Pfam" id="PF20560">
    <property type="entry name" value="MotA_N"/>
    <property type="match status" value="1"/>
</dbReference>
<evidence type="ECO:0000313" key="16">
    <source>
        <dbReference type="EMBL" id="WAI49096.1"/>
    </source>
</evidence>
<accession>A0ABY6ZWE2</accession>
<keyword evidence="9" id="KW-0375">Hydrogen ion transport</keyword>
<name>A0ABY6ZWE2_9PSED</name>
<keyword evidence="5" id="KW-0145">Chemotaxis</keyword>
<keyword evidence="7 13" id="KW-0812">Transmembrane</keyword>
<protein>
    <submittedName>
        <fullName evidence="16">Flagellar motor stator protein MotA</fullName>
    </submittedName>
</protein>
<evidence type="ECO:0000256" key="6">
    <source>
        <dbReference type="ARBA" id="ARBA00022519"/>
    </source>
</evidence>
<keyword evidence="8" id="KW-0283">Flagellar rotation</keyword>
<evidence type="ECO:0000256" key="13">
    <source>
        <dbReference type="SAM" id="Phobius"/>
    </source>
</evidence>
<dbReference type="EMBL" id="CP113432">
    <property type="protein sequence ID" value="WAI49096.1"/>
    <property type="molecule type" value="Genomic_DNA"/>
</dbReference>
<dbReference type="PANTHER" id="PTHR30433:SF4">
    <property type="entry name" value="MOTILITY PROTEIN A"/>
    <property type="match status" value="1"/>
</dbReference>
<evidence type="ECO:0000256" key="11">
    <source>
        <dbReference type="ARBA" id="ARBA00023065"/>
    </source>
</evidence>